<evidence type="ECO:0000256" key="3">
    <source>
        <dbReference type="ARBA" id="ARBA00023167"/>
    </source>
</evidence>
<evidence type="ECO:0000256" key="1">
    <source>
        <dbReference type="ARBA" id="ARBA00022605"/>
    </source>
</evidence>
<feature type="compositionally biased region" description="Basic and acidic residues" evidence="4">
    <location>
        <begin position="394"/>
        <end position="403"/>
    </location>
</feature>
<dbReference type="PANTHER" id="PTHR20371:SF1">
    <property type="entry name" value="ENOLASE-PHOSPHATASE E1"/>
    <property type="match status" value="1"/>
</dbReference>
<feature type="compositionally biased region" description="Basic and acidic residues" evidence="4">
    <location>
        <begin position="357"/>
        <end position="387"/>
    </location>
</feature>
<dbReference type="Gene3D" id="3.40.50.1000">
    <property type="entry name" value="HAD superfamily/HAD-like"/>
    <property type="match status" value="1"/>
</dbReference>
<evidence type="ECO:0000313" key="6">
    <source>
        <dbReference type="Proteomes" id="UP001367316"/>
    </source>
</evidence>
<dbReference type="SUPFAM" id="SSF56784">
    <property type="entry name" value="HAD-like"/>
    <property type="match status" value="1"/>
</dbReference>
<gene>
    <name evidence="5" type="ORF">JOL62DRAFT_587350</name>
</gene>
<dbReference type="InterPro" id="IPR023214">
    <property type="entry name" value="HAD_sf"/>
</dbReference>
<dbReference type="EMBL" id="JBBPBF010000050">
    <property type="protein sequence ID" value="KAK7606345.1"/>
    <property type="molecule type" value="Genomic_DNA"/>
</dbReference>
<keyword evidence="1" id="KW-0028">Amino-acid biosynthesis</keyword>
<feature type="compositionally biased region" description="Pro residues" evidence="4">
    <location>
        <begin position="106"/>
        <end position="125"/>
    </location>
</feature>
<dbReference type="Gene3D" id="1.10.720.60">
    <property type="match status" value="1"/>
</dbReference>
<dbReference type="Proteomes" id="UP001367316">
    <property type="component" value="Unassembled WGS sequence"/>
</dbReference>
<feature type="region of interest" description="Disordered" evidence="4">
    <location>
        <begin position="356"/>
        <end position="419"/>
    </location>
</feature>
<organism evidence="5 6">
    <name type="scientific">Phyllosticta paracitricarpa</name>
    <dbReference type="NCBI Taxonomy" id="2016321"/>
    <lineage>
        <taxon>Eukaryota</taxon>
        <taxon>Fungi</taxon>
        <taxon>Dikarya</taxon>
        <taxon>Ascomycota</taxon>
        <taxon>Pezizomycotina</taxon>
        <taxon>Dothideomycetes</taxon>
        <taxon>Dothideomycetes incertae sedis</taxon>
        <taxon>Botryosphaeriales</taxon>
        <taxon>Phyllostictaceae</taxon>
        <taxon>Phyllosticta</taxon>
    </lineage>
</organism>
<protein>
    <submittedName>
        <fullName evidence="5">HAD-like domain-containing protein</fullName>
    </submittedName>
</protein>
<evidence type="ECO:0000313" key="5">
    <source>
        <dbReference type="EMBL" id="KAK7606345.1"/>
    </source>
</evidence>
<keyword evidence="2" id="KW-0378">Hydrolase</keyword>
<keyword evidence="3" id="KW-0486">Methionine biosynthesis</keyword>
<dbReference type="InterPro" id="IPR023943">
    <property type="entry name" value="Enolase-ppase_E1"/>
</dbReference>
<comment type="caution">
    <text evidence="5">The sequence shown here is derived from an EMBL/GenBank/DDBJ whole genome shotgun (WGS) entry which is preliminary data.</text>
</comment>
<keyword evidence="6" id="KW-1185">Reference proteome</keyword>
<feature type="region of interest" description="Disordered" evidence="4">
    <location>
        <begin position="103"/>
        <end position="126"/>
    </location>
</feature>
<evidence type="ECO:0000256" key="2">
    <source>
        <dbReference type="ARBA" id="ARBA00022801"/>
    </source>
</evidence>
<evidence type="ECO:0000256" key="4">
    <source>
        <dbReference type="SAM" id="MobiDB-lite"/>
    </source>
</evidence>
<name>A0ABR1MTS6_9PEZI</name>
<dbReference type="InterPro" id="IPR036412">
    <property type="entry name" value="HAD-like_sf"/>
</dbReference>
<dbReference type="PANTHER" id="PTHR20371">
    <property type="entry name" value="ENOLASE-PHOSPHATASE E1"/>
    <property type="match status" value="1"/>
</dbReference>
<sequence>MSVLVAYLVALRSHRLPPPSRLPLFSPRHHALVFRHAITWGMRWLSFFLPLSLSLSLSHAERVLLAPSTSMHAGTAAHPPTSVLANVRNSSTPAVSHVRSVVLLSRPPPPPPPPPPRPHHQPPLPIGHHASINFSLGSNHSVVHAASSLEKLPLRIRPVSARAGSGPAAGGDRQIWSQRAPSAHCQPTARSIPVHLLLVCLAHSDCSASHCILIMTADELKPVTCVLLDIEGTVCSISFVKDRLFPYAIDVLPDTADAKWEDAEFQGYVKSFPGLAQKSAKTFSSYAINLMKQDSKVPYLKKLQGYLWKNGWESGAFVAPLYADVVPELRAWHGSGKQIAIFSSGSVDAQKLLFGHAENDQHARTAPESAEKKRKTDSDEPVNKEENNANEAEPAAKKVKTMEPEDDDAKAEVPDVKTPAVASQDLNPLITDYFDTQNAGPKQEKGSYEKIAKALGKECSEILFLSDNVKEVKAALEAGMKSFVIDRPGNEPLSEDDRKTLTVYTTFKDIPLL</sequence>
<proteinExistence type="predicted"/>
<dbReference type="CDD" id="cd01629">
    <property type="entry name" value="HAD_EP"/>
    <property type="match status" value="1"/>
</dbReference>
<reference evidence="5 6" key="1">
    <citation type="submission" date="2024-04" db="EMBL/GenBank/DDBJ databases">
        <title>Phyllosticta paracitricarpa is synonymous to the EU quarantine fungus P. citricarpa based on phylogenomic analyses.</title>
        <authorList>
            <consortium name="Lawrence Berkeley National Laboratory"/>
            <person name="Van ingen-buijs V.A."/>
            <person name="Van westerhoven A.C."/>
            <person name="Haridas S."/>
            <person name="Skiadas P."/>
            <person name="Martin F."/>
            <person name="Groenewald J.Z."/>
            <person name="Crous P.W."/>
            <person name="Seidl M.F."/>
        </authorList>
    </citation>
    <scope>NUCLEOTIDE SEQUENCE [LARGE SCALE GENOMIC DNA]</scope>
    <source>
        <strain evidence="5 6">CBS 141358</strain>
    </source>
</reference>
<accession>A0ABR1MTS6</accession>